<dbReference type="InterPro" id="IPR046219">
    <property type="entry name" value="DUF6252"/>
</dbReference>
<protein>
    <submittedName>
        <fullName evidence="1">Uncharacterized protein</fullName>
    </submittedName>
</protein>
<dbReference type="Proteomes" id="UP000294814">
    <property type="component" value="Unassembled WGS sequence"/>
</dbReference>
<dbReference type="PROSITE" id="PS51257">
    <property type="entry name" value="PROKAR_LIPOPROTEIN"/>
    <property type="match status" value="1"/>
</dbReference>
<gene>
    <name evidence="1" type="ORF">E0I26_14915</name>
</gene>
<proteinExistence type="predicted"/>
<dbReference type="Pfam" id="PF19765">
    <property type="entry name" value="DUF6252"/>
    <property type="match status" value="2"/>
</dbReference>
<evidence type="ECO:0000313" key="1">
    <source>
        <dbReference type="EMBL" id="TDE42006.1"/>
    </source>
</evidence>
<evidence type="ECO:0000313" key="2">
    <source>
        <dbReference type="Proteomes" id="UP000294814"/>
    </source>
</evidence>
<accession>A0A4R5F3K2</accession>
<name>A0A4R5F3K2_9FLAO</name>
<dbReference type="EMBL" id="SMLG01000014">
    <property type="protein sequence ID" value="TDE42006.1"/>
    <property type="molecule type" value="Genomic_DNA"/>
</dbReference>
<dbReference type="AlphaFoldDB" id="A0A4R5F3K2"/>
<comment type="caution">
    <text evidence="1">The sequence shown here is derived from an EMBL/GenBank/DDBJ whole genome shotgun (WGS) entry which is preliminary data.</text>
</comment>
<dbReference type="RefSeq" id="WP_131917240.1">
    <property type="nucleotide sequence ID" value="NZ_SMLG01000014.1"/>
</dbReference>
<keyword evidence="2" id="KW-1185">Reference proteome</keyword>
<organism evidence="1 2">
    <name type="scientific">Flavobacterium rhamnosiphilum</name>
    <dbReference type="NCBI Taxonomy" id="2541724"/>
    <lineage>
        <taxon>Bacteria</taxon>
        <taxon>Pseudomonadati</taxon>
        <taxon>Bacteroidota</taxon>
        <taxon>Flavobacteriia</taxon>
        <taxon>Flavobacteriales</taxon>
        <taxon>Flavobacteriaceae</taxon>
        <taxon>Flavobacterium</taxon>
    </lineage>
</organism>
<sequence length="311" mass="32829">MKKFIVLFIPVLVLGLIFTSCSNEKVENITDNNAKSGTLKVDFDGKTFVSTSVQAVVNDSYISITGLRAPNGDFVQITLPSNKVGTYTWKSVEAAGGVMALAYIPSNGVEGFISEPKGSGGASDFPKYTDTASITISTIDTANKKISGTFQFTGTKFTDQTGTSIETKVMTNGSFTDISYTADTPAPLGNSFSAKLDGVAFIPTNTTAINLMDKINISARRGSVETIGLSFPSTIISGTYNLESFGTYVGVYNKNANSDGSGIFGADTGTITITSHDKVTKKVSGTFKFSANSSISTEKHTITEGTFSVSY</sequence>
<dbReference type="OrthoDB" id="1399177at2"/>
<reference evidence="1 2" key="1">
    <citation type="submission" date="2019-03" db="EMBL/GenBank/DDBJ databases">
        <title>Novel species of Flavobacterium.</title>
        <authorList>
            <person name="Liu Q."/>
            <person name="Xin Y.-H."/>
        </authorList>
    </citation>
    <scope>NUCLEOTIDE SEQUENCE [LARGE SCALE GENOMIC DNA]</scope>
    <source>
        <strain evidence="1 2">LB3P52</strain>
    </source>
</reference>